<dbReference type="PANTHER" id="PTHR30480">
    <property type="entry name" value="BETA-HEXOSAMINIDASE-RELATED"/>
    <property type="match status" value="1"/>
</dbReference>
<feature type="signal peptide" evidence="4">
    <location>
        <begin position="1"/>
        <end position="20"/>
    </location>
</feature>
<proteinExistence type="inferred from homology"/>
<sequence>MPKILAYCVLLILLATQSFAMQATELQSPEVSLKTMIGQMIMVGFRGEGATTARVLLRDIKEHQIGGVILFDKDCLRPQAVRNIISKEQVHDLISALQDVSTIPLFVAIDQEGGRVSRFKPSHGFAGTPSAQKLGELPVSETFAAGEHTGAYLESVGVNMNFAPVLDVNVNPESPVIGAIERSYSADPSKVATYGHAFAQGMARHGIISGYKHFPGHGSSLSDSHKGLPDVTKTWSKDELIPYAELLGKEPLHVLMVGHLYNRKLDADTPTSLSYPVITEVLRDQLGYDGVVVTDDLQMKAITNEYPIDEAAVKAVQAGSDILLAGNNLVYDPQIVCKLVTALTWAVHNGELPIERIRQSYERIMKLKRESGLFVEEALKE</sequence>
<protein>
    <submittedName>
        <fullName evidence="7">Beta-N-acetylhexosaminidase</fullName>
    </submittedName>
    <submittedName>
        <fullName evidence="6">Glycoside hydrolase family 3 protein</fullName>
        <ecNumber evidence="6">3.2.1.-</ecNumber>
    </submittedName>
</protein>
<keyword evidence="9" id="KW-1185">Reference proteome</keyword>
<dbReference type="InterPro" id="IPR001764">
    <property type="entry name" value="Glyco_hydro_3_N"/>
</dbReference>
<dbReference type="InterPro" id="IPR017853">
    <property type="entry name" value="GH"/>
</dbReference>
<evidence type="ECO:0000313" key="8">
    <source>
        <dbReference type="Proteomes" id="UP000184001"/>
    </source>
</evidence>
<dbReference type="RefSeq" id="WP_020001501.1">
    <property type="nucleotide sequence ID" value="NZ_CP192219.1"/>
</dbReference>
<dbReference type="Pfam" id="PF00933">
    <property type="entry name" value="Glyco_hydro_3"/>
    <property type="match status" value="1"/>
</dbReference>
<keyword evidence="4" id="KW-0732">Signal</keyword>
<evidence type="ECO:0000313" key="7">
    <source>
        <dbReference type="EMBL" id="SHI57835.1"/>
    </source>
</evidence>
<dbReference type="PANTHER" id="PTHR30480:SF16">
    <property type="entry name" value="GLYCOSIDE HYDROLASE FAMILY 3 DOMAIN PROTEIN"/>
    <property type="match status" value="1"/>
</dbReference>
<evidence type="ECO:0000313" key="6">
    <source>
        <dbReference type="EMBL" id="MEZ6853097.1"/>
    </source>
</evidence>
<keyword evidence="3 6" id="KW-0326">Glycosidase</keyword>
<evidence type="ECO:0000256" key="2">
    <source>
        <dbReference type="ARBA" id="ARBA00022801"/>
    </source>
</evidence>
<reference evidence="7 8" key="1">
    <citation type="submission" date="2016-11" db="EMBL/GenBank/DDBJ databases">
        <authorList>
            <person name="Varghese N."/>
            <person name="Submissions S."/>
        </authorList>
    </citation>
    <scope>NUCLEOTIDE SEQUENCE [LARGE SCALE GENOMIC DNA]</scope>
    <source>
        <strain evidence="7 8">DSM 17919</strain>
    </source>
</reference>
<evidence type="ECO:0000256" key="4">
    <source>
        <dbReference type="SAM" id="SignalP"/>
    </source>
</evidence>
<dbReference type="Proteomes" id="UP001568358">
    <property type="component" value="Unassembled WGS sequence"/>
</dbReference>
<gene>
    <name evidence="6" type="ORF">AB2Z07_06115</name>
    <name evidence="7" type="ORF">SAMN05660830_00360</name>
</gene>
<dbReference type="Proteomes" id="UP000184001">
    <property type="component" value="Unassembled WGS sequence"/>
</dbReference>
<reference evidence="6 9" key="2">
    <citation type="submission" date="2024-07" db="EMBL/GenBank/DDBJ databases">
        <title>Active virus-host system and metabolic interactions in a Lokiarchaeon culture.</title>
        <authorList>
            <person name="Ponce Toledo R.I."/>
            <person name="Rodrigues Oliveira T."/>
            <person name="Schleper C."/>
        </authorList>
    </citation>
    <scope>NUCLEOTIDE SEQUENCE [LARGE SCALE GENOMIC DNA]</scope>
    <source>
        <strain evidence="6 9">B35</strain>
    </source>
</reference>
<accession>A0A8G2C757</accession>
<comment type="similarity">
    <text evidence="1">Belongs to the glycosyl hydrolase 3 family.</text>
</comment>
<feature type="domain" description="Glycoside hydrolase family 3 N-terminal" evidence="5">
    <location>
        <begin position="33"/>
        <end position="367"/>
    </location>
</feature>
<keyword evidence="2 6" id="KW-0378">Hydrolase</keyword>
<evidence type="ECO:0000256" key="1">
    <source>
        <dbReference type="ARBA" id="ARBA00005336"/>
    </source>
</evidence>
<dbReference type="InterPro" id="IPR050226">
    <property type="entry name" value="NagZ_Beta-hexosaminidase"/>
</dbReference>
<dbReference type="InterPro" id="IPR036962">
    <property type="entry name" value="Glyco_hydro_3_N_sf"/>
</dbReference>
<dbReference type="EMBL" id="JBFSOO010000004">
    <property type="protein sequence ID" value="MEZ6853097.1"/>
    <property type="molecule type" value="Genomic_DNA"/>
</dbReference>
<evidence type="ECO:0000313" key="9">
    <source>
        <dbReference type="Proteomes" id="UP001568358"/>
    </source>
</evidence>
<organism evidence="7 8">
    <name type="scientific">Halodesulfovibrio aestuarii</name>
    <dbReference type="NCBI Taxonomy" id="126333"/>
    <lineage>
        <taxon>Bacteria</taxon>
        <taxon>Pseudomonadati</taxon>
        <taxon>Thermodesulfobacteriota</taxon>
        <taxon>Desulfovibrionia</taxon>
        <taxon>Desulfovibrionales</taxon>
        <taxon>Desulfovibrionaceae</taxon>
        <taxon>Halodesulfovibrio</taxon>
    </lineage>
</organism>
<feature type="chain" id="PRO_5034002155" evidence="4">
    <location>
        <begin position="21"/>
        <end position="381"/>
    </location>
</feature>
<dbReference type="GO" id="GO:0009254">
    <property type="term" value="P:peptidoglycan turnover"/>
    <property type="evidence" value="ECO:0007669"/>
    <property type="project" value="TreeGrafter"/>
</dbReference>
<dbReference type="Gene3D" id="3.20.20.300">
    <property type="entry name" value="Glycoside hydrolase, family 3, N-terminal domain"/>
    <property type="match status" value="1"/>
</dbReference>
<comment type="caution">
    <text evidence="7">The sequence shown here is derived from an EMBL/GenBank/DDBJ whole genome shotgun (WGS) entry which is preliminary data.</text>
</comment>
<dbReference type="GO" id="GO:0005975">
    <property type="term" value="P:carbohydrate metabolic process"/>
    <property type="evidence" value="ECO:0007669"/>
    <property type="project" value="InterPro"/>
</dbReference>
<evidence type="ECO:0000259" key="5">
    <source>
        <dbReference type="Pfam" id="PF00933"/>
    </source>
</evidence>
<dbReference type="AlphaFoldDB" id="A0A8G2C757"/>
<dbReference type="EC" id="3.2.1.-" evidence="6"/>
<evidence type="ECO:0000256" key="3">
    <source>
        <dbReference type="ARBA" id="ARBA00023295"/>
    </source>
</evidence>
<dbReference type="GO" id="GO:0004553">
    <property type="term" value="F:hydrolase activity, hydrolyzing O-glycosyl compounds"/>
    <property type="evidence" value="ECO:0007669"/>
    <property type="project" value="InterPro"/>
</dbReference>
<dbReference type="EMBL" id="FQZR01000002">
    <property type="protein sequence ID" value="SHI57835.1"/>
    <property type="molecule type" value="Genomic_DNA"/>
</dbReference>
<name>A0A8G2C757_9BACT</name>
<dbReference type="SUPFAM" id="SSF51445">
    <property type="entry name" value="(Trans)glycosidases"/>
    <property type="match status" value="1"/>
</dbReference>